<dbReference type="EMBL" id="LAZR01023164">
    <property type="protein sequence ID" value="KKL79460.1"/>
    <property type="molecule type" value="Genomic_DNA"/>
</dbReference>
<evidence type="ECO:0000313" key="1">
    <source>
        <dbReference type="EMBL" id="KKL79460.1"/>
    </source>
</evidence>
<protein>
    <submittedName>
        <fullName evidence="1">Uncharacterized protein</fullName>
    </submittedName>
</protein>
<reference evidence="1" key="1">
    <citation type="journal article" date="2015" name="Nature">
        <title>Complex archaea that bridge the gap between prokaryotes and eukaryotes.</title>
        <authorList>
            <person name="Spang A."/>
            <person name="Saw J.H."/>
            <person name="Jorgensen S.L."/>
            <person name="Zaremba-Niedzwiedzka K."/>
            <person name="Martijn J."/>
            <person name="Lind A.E."/>
            <person name="van Eijk R."/>
            <person name="Schleper C."/>
            <person name="Guy L."/>
            <person name="Ettema T.J."/>
        </authorList>
    </citation>
    <scope>NUCLEOTIDE SEQUENCE</scope>
</reference>
<comment type="caution">
    <text evidence="1">The sequence shown here is derived from an EMBL/GenBank/DDBJ whole genome shotgun (WGS) entry which is preliminary data.</text>
</comment>
<accession>A0A0F9HCP0</accession>
<organism evidence="1">
    <name type="scientific">marine sediment metagenome</name>
    <dbReference type="NCBI Taxonomy" id="412755"/>
    <lineage>
        <taxon>unclassified sequences</taxon>
        <taxon>metagenomes</taxon>
        <taxon>ecological metagenomes</taxon>
    </lineage>
</organism>
<name>A0A0F9HCP0_9ZZZZ</name>
<dbReference type="AlphaFoldDB" id="A0A0F9HCP0"/>
<proteinExistence type="predicted"/>
<sequence>LVDLIYYPDKPVLLEANDLVEFVYANTDTVTWGLKVFTKKLV</sequence>
<gene>
    <name evidence="1" type="ORF">LCGC14_2014580</name>
</gene>
<feature type="non-terminal residue" evidence="1">
    <location>
        <position position="1"/>
    </location>
</feature>